<feature type="region of interest" description="Disordered" evidence="1">
    <location>
        <begin position="520"/>
        <end position="540"/>
    </location>
</feature>
<feature type="transmembrane region" description="Helical" evidence="2">
    <location>
        <begin position="474"/>
        <end position="496"/>
    </location>
</feature>
<feature type="transmembrane region" description="Helical" evidence="2">
    <location>
        <begin position="332"/>
        <end position="354"/>
    </location>
</feature>
<reference evidence="3" key="1">
    <citation type="submission" date="2022-08" db="EMBL/GenBank/DDBJ databases">
        <title>Novel sulphate-reducing endosymbionts in the free-living metamonad Anaeramoeba.</title>
        <authorList>
            <person name="Jerlstrom-Hultqvist J."/>
            <person name="Cepicka I."/>
            <person name="Gallot-Lavallee L."/>
            <person name="Salas-Leiva D."/>
            <person name="Curtis B.A."/>
            <person name="Zahonova K."/>
            <person name="Pipaliya S."/>
            <person name="Dacks J."/>
            <person name="Roger A.J."/>
        </authorList>
    </citation>
    <scope>NUCLEOTIDE SEQUENCE</scope>
    <source>
        <strain evidence="3">Busselton2</strain>
    </source>
</reference>
<name>A0AAV8A1E5_9EUKA</name>
<feature type="transmembrane region" description="Helical" evidence="2">
    <location>
        <begin position="213"/>
        <end position="234"/>
    </location>
</feature>
<evidence type="ECO:0000256" key="2">
    <source>
        <dbReference type="SAM" id="Phobius"/>
    </source>
</evidence>
<dbReference type="EMBL" id="JANTQA010000015">
    <property type="protein sequence ID" value="KAJ3448002.1"/>
    <property type="molecule type" value="Genomic_DNA"/>
</dbReference>
<evidence type="ECO:0000256" key="1">
    <source>
        <dbReference type="SAM" id="MobiDB-lite"/>
    </source>
</evidence>
<organism evidence="3 4">
    <name type="scientific">Anaeramoeba flamelloides</name>
    <dbReference type="NCBI Taxonomy" id="1746091"/>
    <lineage>
        <taxon>Eukaryota</taxon>
        <taxon>Metamonada</taxon>
        <taxon>Anaeramoebidae</taxon>
        <taxon>Anaeramoeba</taxon>
    </lineage>
</organism>
<comment type="caution">
    <text evidence="3">The sequence shown here is derived from an EMBL/GenBank/DDBJ whole genome shotgun (WGS) entry which is preliminary data.</text>
</comment>
<accession>A0AAV8A1E5</accession>
<feature type="transmembrane region" description="Helical" evidence="2">
    <location>
        <begin position="412"/>
        <end position="433"/>
    </location>
</feature>
<feature type="transmembrane region" description="Helical" evidence="2">
    <location>
        <begin position="240"/>
        <end position="263"/>
    </location>
</feature>
<feature type="compositionally biased region" description="Acidic residues" evidence="1">
    <location>
        <begin position="14"/>
        <end position="37"/>
    </location>
</feature>
<keyword evidence="2" id="KW-0472">Membrane</keyword>
<feature type="transmembrane region" description="Helical" evidence="2">
    <location>
        <begin position="143"/>
        <end position="166"/>
    </location>
</feature>
<feature type="region of interest" description="Disordered" evidence="1">
    <location>
        <begin position="11"/>
        <end position="39"/>
    </location>
</feature>
<evidence type="ECO:0000313" key="4">
    <source>
        <dbReference type="Proteomes" id="UP001146793"/>
    </source>
</evidence>
<evidence type="ECO:0008006" key="5">
    <source>
        <dbReference type="Google" id="ProtNLM"/>
    </source>
</evidence>
<feature type="transmembrane region" description="Helical" evidence="2">
    <location>
        <begin position="58"/>
        <end position="79"/>
    </location>
</feature>
<feature type="transmembrane region" description="Helical" evidence="2">
    <location>
        <begin position="99"/>
        <end position="122"/>
    </location>
</feature>
<proteinExistence type="predicted"/>
<feature type="transmembrane region" description="Helical" evidence="2">
    <location>
        <begin position="440"/>
        <end position="462"/>
    </location>
</feature>
<protein>
    <recommendedName>
        <fullName evidence="5">MatE family protein</fullName>
    </recommendedName>
</protein>
<dbReference type="CDD" id="cd12082">
    <property type="entry name" value="MATE_like"/>
    <property type="match status" value="1"/>
</dbReference>
<dbReference type="AlphaFoldDB" id="A0AAV8A1E5"/>
<gene>
    <name evidence="3" type="ORF">M0812_00475</name>
</gene>
<keyword evidence="2" id="KW-0812">Transmembrane</keyword>
<feature type="transmembrane region" description="Helical" evidence="2">
    <location>
        <begin position="186"/>
        <end position="206"/>
    </location>
</feature>
<feature type="compositionally biased region" description="Basic and acidic residues" evidence="1">
    <location>
        <begin position="520"/>
        <end position="534"/>
    </location>
</feature>
<keyword evidence="2" id="KW-1133">Transmembrane helix</keyword>
<evidence type="ECO:0000313" key="3">
    <source>
        <dbReference type="EMBL" id="KAJ3448002.1"/>
    </source>
</evidence>
<sequence>MSDLEEKLLKDEVNENSEVEEEQIMGEEFSSEPDESPQDVAELRKNEIVAERKKKKNLYRFLGVLMCFLGAMDFVTSFAEKSAIVRYSEDDYLTYKICWNIMGWFTALFSSFNSGVLNLISVRQTSALNSVDKLSAFQEIGQVFQVGIGLSVLFGVLSSVVTLTFLRGFFSFFRHKEYYSRGRDYMYLRAPLLLIKFINSTMSGSLTGLLRIIPLFVIVTIETAGFISLVFILTSQMKDTLMAVGIANSTFDVLVTILFLCYLFRPKIRKLYGITNFKGSKRGIIKITTSTFLLLANNIIDVTKDTLGTIFMASISKRALIASEAVNSAFDFFLSLGVFISMIANIVGTRIAVARDYKQYIKMLKTLGKMLLAFLTISYIILFAADLKKISIKSLSNKGTERDQVTEYANKIWVLALIHFPFKLILSTLTMLLINFEKYFIIAISSLSFSVVLWLPITLINVKVYQTKLFGIKLAGFIFDLAQILFFSFLLFFCLIPKLKKEDQGSIELKIQNQQLEKEGYKINETHEEKDKPESFQSSD</sequence>
<feature type="transmembrane region" description="Helical" evidence="2">
    <location>
        <begin position="366"/>
        <end position="385"/>
    </location>
</feature>
<feature type="transmembrane region" description="Helical" evidence="2">
    <location>
        <begin position="283"/>
        <end position="300"/>
    </location>
</feature>
<dbReference type="Proteomes" id="UP001146793">
    <property type="component" value="Unassembled WGS sequence"/>
</dbReference>